<keyword evidence="2" id="KW-0695">RNA-directed DNA polymerase</keyword>
<dbReference type="SUPFAM" id="SSF56672">
    <property type="entry name" value="DNA/RNA polymerases"/>
    <property type="match status" value="1"/>
</dbReference>
<keyword evidence="2" id="KW-0808">Transferase</keyword>
<dbReference type="Gene3D" id="3.10.10.10">
    <property type="entry name" value="HIV Type 1 Reverse Transcriptase, subunit A, domain 1"/>
    <property type="match status" value="1"/>
</dbReference>
<keyword evidence="2" id="KW-0548">Nucleotidyltransferase</keyword>
<gene>
    <name evidence="2" type="ORF">Sradi_4904800</name>
</gene>
<dbReference type="Pfam" id="PF00078">
    <property type="entry name" value="RVT_1"/>
    <property type="match status" value="1"/>
</dbReference>
<dbReference type="PROSITE" id="PS50878">
    <property type="entry name" value="RT_POL"/>
    <property type="match status" value="1"/>
</dbReference>
<feature type="domain" description="Reverse transcriptase" evidence="1">
    <location>
        <begin position="1"/>
        <end position="127"/>
    </location>
</feature>
<proteinExistence type="predicted"/>
<name>A0AAW2MF80_SESRA</name>
<dbReference type="InterPro" id="IPR043128">
    <property type="entry name" value="Rev_trsase/Diguanyl_cyclase"/>
</dbReference>
<dbReference type="InterPro" id="IPR043502">
    <property type="entry name" value="DNA/RNA_pol_sf"/>
</dbReference>
<dbReference type="EMBL" id="JACGWJ010000022">
    <property type="protein sequence ID" value="KAL0329181.1"/>
    <property type="molecule type" value="Genomic_DNA"/>
</dbReference>
<dbReference type="AlphaFoldDB" id="A0AAW2MF80"/>
<dbReference type="PANTHER" id="PTHR24559:SF444">
    <property type="entry name" value="REVERSE TRANSCRIPTASE DOMAIN-CONTAINING PROTEIN"/>
    <property type="match status" value="1"/>
</dbReference>
<evidence type="ECO:0000259" key="1">
    <source>
        <dbReference type="PROSITE" id="PS50878"/>
    </source>
</evidence>
<evidence type="ECO:0000313" key="2">
    <source>
        <dbReference type="EMBL" id="KAL0329181.1"/>
    </source>
</evidence>
<dbReference type="InterPro" id="IPR000477">
    <property type="entry name" value="RT_dom"/>
</dbReference>
<sequence length="127" mass="15084">MRLCVDYRQLNRITIKNKYPLPRIDDLLDQLKGATVFSKFDLRSGYCHLRIEEGAIPKTAFRTRFGHYEFFVMPFRLMNAPAAFMSLMNKTLQSFLDQFVIVFIDDILIYSTSREEHEQCLRTVCRF</sequence>
<dbReference type="CDD" id="cd01647">
    <property type="entry name" value="RT_LTR"/>
    <property type="match status" value="1"/>
</dbReference>
<comment type="caution">
    <text evidence="2">The sequence shown here is derived from an EMBL/GenBank/DDBJ whole genome shotgun (WGS) entry which is preliminary data.</text>
</comment>
<dbReference type="GO" id="GO:0003964">
    <property type="term" value="F:RNA-directed DNA polymerase activity"/>
    <property type="evidence" value="ECO:0007669"/>
    <property type="project" value="UniProtKB-KW"/>
</dbReference>
<organism evidence="2">
    <name type="scientific">Sesamum radiatum</name>
    <name type="common">Black benniseed</name>
    <dbReference type="NCBI Taxonomy" id="300843"/>
    <lineage>
        <taxon>Eukaryota</taxon>
        <taxon>Viridiplantae</taxon>
        <taxon>Streptophyta</taxon>
        <taxon>Embryophyta</taxon>
        <taxon>Tracheophyta</taxon>
        <taxon>Spermatophyta</taxon>
        <taxon>Magnoliopsida</taxon>
        <taxon>eudicotyledons</taxon>
        <taxon>Gunneridae</taxon>
        <taxon>Pentapetalae</taxon>
        <taxon>asterids</taxon>
        <taxon>lamiids</taxon>
        <taxon>Lamiales</taxon>
        <taxon>Pedaliaceae</taxon>
        <taxon>Sesamum</taxon>
    </lineage>
</organism>
<dbReference type="PANTHER" id="PTHR24559">
    <property type="entry name" value="TRANSPOSON TY3-I GAG-POL POLYPROTEIN"/>
    <property type="match status" value="1"/>
</dbReference>
<protein>
    <submittedName>
        <fullName evidence="2">RNA-directed DNA polymerase</fullName>
    </submittedName>
</protein>
<reference evidence="2" key="2">
    <citation type="journal article" date="2024" name="Plant">
        <title>Genomic evolution and insights into agronomic trait innovations of Sesamum species.</title>
        <authorList>
            <person name="Miao H."/>
            <person name="Wang L."/>
            <person name="Qu L."/>
            <person name="Liu H."/>
            <person name="Sun Y."/>
            <person name="Le M."/>
            <person name="Wang Q."/>
            <person name="Wei S."/>
            <person name="Zheng Y."/>
            <person name="Lin W."/>
            <person name="Duan Y."/>
            <person name="Cao H."/>
            <person name="Xiong S."/>
            <person name="Wang X."/>
            <person name="Wei L."/>
            <person name="Li C."/>
            <person name="Ma Q."/>
            <person name="Ju M."/>
            <person name="Zhao R."/>
            <person name="Li G."/>
            <person name="Mu C."/>
            <person name="Tian Q."/>
            <person name="Mei H."/>
            <person name="Zhang T."/>
            <person name="Gao T."/>
            <person name="Zhang H."/>
        </authorList>
    </citation>
    <scope>NUCLEOTIDE SEQUENCE</scope>
    <source>
        <strain evidence="2">G02</strain>
    </source>
</reference>
<reference evidence="2" key="1">
    <citation type="submission" date="2020-06" db="EMBL/GenBank/DDBJ databases">
        <authorList>
            <person name="Li T."/>
            <person name="Hu X."/>
            <person name="Zhang T."/>
            <person name="Song X."/>
            <person name="Zhang H."/>
            <person name="Dai N."/>
            <person name="Sheng W."/>
            <person name="Hou X."/>
            <person name="Wei L."/>
        </authorList>
    </citation>
    <scope>NUCLEOTIDE SEQUENCE</scope>
    <source>
        <strain evidence="2">G02</strain>
        <tissue evidence="2">Leaf</tissue>
    </source>
</reference>
<accession>A0AAW2MF80</accession>
<dbReference type="InterPro" id="IPR053134">
    <property type="entry name" value="RNA-dir_DNA_polymerase"/>
</dbReference>
<dbReference type="Gene3D" id="3.30.70.270">
    <property type="match status" value="1"/>
</dbReference>